<dbReference type="PRINTS" id="PR00263">
    <property type="entry name" value="HBGFFGF"/>
</dbReference>
<dbReference type="EMBL" id="CAJPEV010000697">
    <property type="protein sequence ID" value="CAG0887700.1"/>
    <property type="molecule type" value="Genomic_DNA"/>
</dbReference>
<protein>
    <recommendedName>
        <fullName evidence="2">Fibroblast growth factor</fullName>
        <shortName evidence="2">FGF</shortName>
    </recommendedName>
</protein>
<dbReference type="SUPFAM" id="SSF50353">
    <property type="entry name" value="Cytokine"/>
    <property type="match status" value="1"/>
</dbReference>
<reference evidence="4" key="1">
    <citation type="submission" date="2020-11" db="EMBL/GenBank/DDBJ databases">
        <authorList>
            <person name="Tran Van P."/>
        </authorList>
    </citation>
    <scope>NUCLEOTIDE SEQUENCE</scope>
</reference>
<evidence type="ECO:0000313" key="5">
    <source>
        <dbReference type="Proteomes" id="UP000677054"/>
    </source>
</evidence>
<proteinExistence type="inferred from homology"/>
<dbReference type="SMART" id="SM00442">
    <property type="entry name" value="FGF"/>
    <property type="match status" value="1"/>
</dbReference>
<name>A0A7R8XEC9_9CRUS</name>
<dbReference type="Proteomes" id="UP000677054">
    <property type="component" value="Unassembled WGS sequence"/>
</dbReference>
<dbReference type="OrthoDB" id="5987799at2759"/>
<dbReference type="GO" id="GO:0008083">
    <property type="term" value="F:growth factor activity"/>
    <property type="evidence" value="ECO:0007669"/>
    <property type="project" value="InterPro"/>
</dbReference>
<gene>
    <name evidence="4" type="ORF">DSTB1V02_LOCUS4610</name>
</gene>
<dbReference type="InterPro" id="IPR002209">
    <property type="entry name" value="Fibroblast_GF_fam"/>
</dbReference>
<dbReference type="InterPro" id="IPR056378">
    <property type="entry name" value="Let-756-like_FGF"/>
</dbReference>
<feature type="compositionally biased region" description="Basic and acidic residues" evidence="3">
    <location>
        <begin position="70"/>
        <end position="133"/>
    </location>
</feature>
<dbReference type="InterPro" id="IPR008996">
    <property type="entry name" value="IL1/FGF"/>
</dbReference>
<dbReference type="EMBL" id="LR900214">
    <property type="protein sequence ID" value="CAD7244723.1"/>
    <property type="molecule type" value="Genomic_DNA"/>
</dbReference>
<dbReference type="AlphaFoldDB" id="A0A7R8XEC9"/>
<feature type="compositionally biased region" description="Basic and acidic residues" evidence="3">
    <location>
        <begin position="17"/>
        <end position="56"/>
    </location>
</feature>
<comment type="similarity">
    <text evidence="1 2">Belongs to the heparin-binding growth factors family.</text>
</comment>
<organism evidence="4">
    <name type="scientific">Darwinula stevensoni</name>
    <dbReference type="NCBI Taxonomy" id="69355"/>
    <lineage>
        <taxon>Eukaryota</taxon>
        <taxon>Metazoa</taxon>
        <taxon>Ecdysozoa</taxon>
        <taxon>Arthropoda</taxon>
        <taxon>Crustacea</taxon>
        <taxon>Oligostraca</taxon>
        <taxon>Ostracoda</taxon>
        <taxon>Podocopa</taxon>
        <taxon>Podocopida</taxon>
        <taxon>Darwinulocopina</taxon>
        <taxon>Darwinuloidea</taxon>
        <taxon>Darwinulidae</taxon>
        <taxon>Darwinula</taxon>
    </lineage>
</organism>
<evidence type="ECO:0000313" key="4">
    <source>
        <dbReference type="EMBL" id="CAD7244723.1"/>
    </source>
</evidence>
<dbReference type="Pfam" id="PF00167">
    <property type="entry name" value="FGF"/>
    <property type="match status" value="1"/>
</dbReference>
<evidence type="ECO:0000256" key="1">
    <source>
        <dbReference type="ARBA" id="ARBA00007936"/>
    </source>
</evidence>
<keyword evidence="5" id="KW-1185">Reference proteome</keyword>
<feature type="region of interest" description="Disordered" evidence="3">
    <location>
        <begin position="15"/>
        <end position="181"/>
    </location>
</feature>
<dbReference type="PANTHER" id="PTHR11486">
    <property type="entry name" value="FIBROBLAST GROWTH FACTOR"/>
    <property type="match status" value="1"/>
</dbReference>
<dbReference type="Gene3D" id="2.80.10.50">
    <property type="match status" value="1"/>
</dbReference>
<accession>A0A7R8XEC9</accession>
<dbReference type="CDD" id="cd00058">
    <property type="entry name" value="beta-trefoil_FGF"/>
    <property type="match status" value="1"/>
</dbReference>
<evidence type="ECO:0000256" key="3">
    <source>
        <dbReference type="SAM" id="MobiDB-lite"/>
    </source>
</evidence>
<feature type="compositionally biased region" description="Basic and acidic residues" evidence="3">
    <location>
        <begin position="141"/>
        <end position="169"/>
    </location>
</feature>
<evidence type="ECO:0000256" key="2">
    <source>
        <dbReference type="RuleBase" id="RU049442"/>
    </source>
</evidence>
<sequence>MCRGLCSWCFRVCADGGHSESSKEESKRKKENRERKTEEEEIRQKEDDEERRKKGEEEESMKEEKRRKKKEEYNIMREEKEREEERRREAKRRKAEEKRKKKETSEKDKGEEGKREREEAEEKDEKVQRKGGEQEEETGEAEGKEKGMRKNDGLKDDSDERVEEGDRGPRPTRPRPYWIDHHDDEMEPYATNRKQMYARTGFNLQIHPDGSVRGTREPYSPFAVLDFTAVAVGEVQMKGAATNLYVAMNRSGLLYGESDPTEEGTIWIERGHGLYMTYLSKKYAHRGWYMAIKKSGKAKKGSMTWWRQKAIQFLHRPSREH</sequence>